<dbReference type="Pfam" id="PF03222">
    <property type="entry name" value="Trp_Tyr_perm"/>
    <property type="match status" value="1"/>
</dbReference>
<dbReference type="PANTHER" id="PTHR32195">
    <property type="entry name" value="OS07G0662800 PROTEIN"/>
    <property type="match status" value="1"/>
</dbReference>
<dbReference type="Gene3D" id="1.20.1740.10">
    <property type="entry name" value="Amino acid/polyamine transporter I"/>
    <property type="match status" value="1"/>
</dbReference>
<keyword evidence="5 9" id="KW-0812">Transmembrane</keyword>
<dbReference type="PANTHER" id="PTHR32195:SF26">
    <property type="entry name" value="TRYPTOPHAN OR TYROSINE TRANSPORTER PROTEIN"/>
    <property type="match status" value="1"/>
</dbReference>
<protein>
    <recommendedName>
        <fullName evidence="11">Amino acid transporter transmembrane domain-containing protein</fullName>
    </recommendedName>
</protein>
<reference evidence="10" key="2">
    <citation type="submission" date="2020-07" db="EMBL/GenBank/DDBJ databases">
        <authorList>
            <person name="Vera ALvarez R."/>
            <person name="Arias-Moreno D.M."/>
            <person name="Jimenez-Jacinto V."/>
            <person name="Jimenez-Bremont J.F."/>
            <person name="Swaminathan K."/>
            <person name="Moose S.P."/>
            <person name="Guerrero-Gonzalez M.L."/>
            <person name="Marino-Ramirez L."/>
            <person name="Landsman D."/>
            <person name="Rodriguez-Kessler M."/>
            <person name="Delgado-Sanchez P."/>
        </authorList>
    </citation>
    <scope>NUCLEOTIDE SEQUENCE</scope>
    <source>
        <tissue evidence="10">Cladode</tissue>
    </source>
</reference>
<keyword evidence="3" id="KW-1003">Cell membrane</keyword>
<organism evidence="10">
    <name type="scientific">Opuntia streptacantha</name>
    <name type="common">Prickly pear cactus</name>
    <name type="synonym">Opuntia cardona</name>
    <dbReference type="NCBI Taxonomy" id="393608"/>
    <lineage>
        <taxon>Eukaryota</taxon>
        <taxon>Viridiplantae</taxon>
        <taxon>Streptophyta</taxon>
        <taxon>Embryophyta</taxon>
        <taxon>Tracheophyta</taxon>
        <taxon>Spermatophyta</taxon>
        <taxon>Magnoliopsida</taxon>
        <taxon>eudicotyledons</taxon>
        <taxon>Gunneridae</taxon>
        <taxon>Pentapetalae</taxon>
        <taxon>Caryophyllales</taxon>
        <taxon>Cactineae</taxon>
        <taxon>Cactaceae</taxon>
        <taxon>Opuntioideae</taxon>
        <taxon>Opuntia</taxon>
    </lineage>
</organism>
<evidence type="ECO:0000256" key="4">
    <source>
        <dbReference type="ARBA" id="ARBA00022519"/>
    </source>
</evidence>
<evidence type="ECO:0000256" key="2">
    <source>
        <dbReference type="ARBA" id="ARBA00022448"/>
    </source>
</evidence>
<feature type="transmembrane region" description="Helical" evidence="9">
    <location>
        <begin position="135"/>
        <end position="157"/>
    </location>
</feature>
<evidence type="ECO:0000256" key="7">
    <source>
        <dbReference type="ARBA" id="ARBA00023136"/>
    </source>
</evidence>
<feature type="transmembrane region" description="Helical" evidence="9">
    <location>
        <begin position="185"/>
        <end position="207"/>
    </location>
</feature>
<name>A0A7C9C9S7_OPUST</name>
<evidence type="ECO:0000256" key="3">
    <source>
        <dbReference type="ARBA" id="ARBA00022475"/>
    </source>
</evidence>
<keyword evidence="2" id="KW-0813">Transport</keyword>
<evidence type="ECO:0000256" key="1">
    <source>
        <dbReference type="ARBA" id="ARBA00004429"/>
    </source>
</evidence>
<keyword evidence="6 9" id="KW-1133">Transmembrane helix</keyword>
<proteinExistence type="predicted"/>
<dbReference type="InterPro" id="IPR018227">
    <property type="entry name" value="Amino_acid_transport_2"/>
</dbReference>
<keyword evidence="7 9" id="KW-0472">Membrane</keyword>
<keyword evidence="4" id="KW-0997">Cell inner membrane</keyword>
<reference evidence="10" key="1">
    <citation type="journal article" date="2013" name="J. Plant Res.">
        <title>Effect of fungi and light on seed germination of three Opuntia species from semiarid lands of central Mexico.</title>
        <authorList>
            <person name="Delgado-Sanchez P."/>
            <person name="Jimenez-Bremont J.F."/>
            <person name="Guerrero-Gonzalez Mde L."/>
            <person name="Flores J."/>
        </authorList>
    </citation>
    <scope>NUCLEOTIDE SEQUENCE</scope>
    <source>
        <tissue evidence="10">Cladode</tissue>
    </source>
</reference>
<dbReference type="EMBL" id="GISG01001718">
    <property type="protein sequence ID" value="MBA4614221.1"/>
    <property type="molecule type" value="Transcribed_RNA"/>
</dbReference>
<dbReference type="AlphaFoldDB" id="A0A7C9C9S7"/>
<feature type="transmembrane region" description="Helical" evidence="9">
    <location>
        <begin position="280"/>
        <end position="298"/>
    </location>
</feature>
<evidence type="ECO:0000256" key="8">
    <source>
        <dbReference type="SAM" id="MobiDB-lite"/>
    </source>
</evidence>
<feature type="region of interest" description="Disordered" evidence="8">
    <location>
        <begin position="55"/>
        <end position="74"/>
    </location>
</feature>
<dbReference type="GO" id="GO:0003333">
    <property type="term" value="P:amino acid transmembrane transport"/>
    <property type="evidence" value="ECO:0007669"/>
    <property type="project" value="InterPro"/>
</dbReference>
<dbReference type="GO" id="GO:0005886">
    <property type="term" value="C:plasma membrane"/>
    <property type="evidence" value="ECO:0007669"/>
    <property type="project" value="UniProtKB-SubCell"/>
</dbReference>
<sequence>MALASSLLSLRTTVFKPKTHPILHHSNTNNQTKSSYSSQSCQFPIAHLSNQPRNSRFRCQSEGRSTQESLQQDEQATAQKKEVPKYEFERLFSNLNQANFKHEPGSLISSIFLVAGTTVGAGILAIPAVTQESGFLASAIACIGCWVFMVVTGLLIAEVNVNTMRELGSGGVSLVSMAKRTLGSVGVQIACWSYLFIHYALLVAYVARSSEILTNYLGIPQWESATLFSLAFGGLCYFGSQRFIGAVNGFLVLGIIASFTALVVVASGDLHLDALLKANFEAVPSSIPIIALSFVYHVR</sequence>
<feature type="transmembrane region" description="Helical" evidence="9">
    <location>
        <begin position="107"/>
        <end position="129"/>
    </location>
</feature>
<evidence type="ECO:0000256" key="9">
    <source>
        <dbReference type="SAM" id="Phobius"/>
    </source>
</evidence>
<comment type="subcellular location">
    <subcellularLocation>
        <location evidence="1">Cell inner membrane</location>
        <topology evidence="1">Multi-pass membrane protein</topology>
    </subcellularLocation>
</comment>
<evidence type="ECO:0000313" key="10">
    <source>
        <dbReference type="EMBL" id="MBA4614221.1"/>
    </source>
</evidence>
<accession>A0A7C9C9S7</accession>
<evidence type="ECO:0000256" key="5">
    <source>
        <dbReference type="ARBA" id="ARBA00022692"/>
    </source>
</evidence>
<feature type="transmembrane region" description="Helical" evidence="9">
    <location>
        <begin position="219"/>
        <end position="238"/>
    </location>
</feature>
<feature type="transmembrane region" description="Helical" evidence="9">
    <location>
        <begin position="250"/>
        <end position="268"/>
    </location>
</feature>
<evidence type="ECO:0008006" key="11">
    <source>
        <dbReference type="Google" id="ProtNLM"/>
    </source>
</evidence>
<evidence type="ECO:0000256" key="6">
    <source>
        <dbReference type="ARBA" id="ARBA00022989"/>
    </source>
</evidence>